<dbReference type="AlphaFoldDB" id="A0A4Z0P3J4"/>
<sequence length="188" mass="21482">MKYIGVFILTLLWCNCVRHKTETSWIPVKIDDQLTVALPAKPQEVDVPGTMAVVNPERRQDAMVKNSQAYTLQDTAAIYVVVRIPLAEEPVVLPTFEERKNYYIDRAIPIMLGGDYPNLLEQSITQQDDIDLITVKYKAASAEGLPVIKYIRCFTVGKVVYQLHFLPLRQSGDFKEAERMEFFNSIQL</sequence>
<evidence type="ECO:0000313" key="2">
    <source>
        <dbReference type="Proteomes" id="UP000298337"/>
    </source>
</evidence>
<dbReference type="Proteomes" id="UP000298337">
    <property type="component" value="Unassembled WGS sequence"/>
</dbReference>
<name>A0A4Z0P3J4_9BACT</name>
<comment type="caution">
    <text evidence="1">The sequence shown here is derived from an EMBL/GenBank/DDBJ whole genome shotgun (WGS) entry which is preliminary data.</text>
</comment>
<gene>
    <name evidence="1" type="ORF">EU556_19700</name>
</gene>
<organism evidence="1 2">
    <name type="scientific">Hymenobacter fodinae</name>
    <dbReference type="NCBI Taxonomy" id="2510796"/>
    <lineage>
        <taxon>Bacteria</taxon>
        <taxon>Pseudomonadati</taxon>
        <taxon>Bacteroidota</taxon>
        <taxon>Cytophagia</taxon>
        <taxon>Cytophagales</taxon>
        <taxon>Hymenobacteraceae</taxon>
        <taxon>Hymenobacter</taxon>
    </lineage>
</organism>
<protein>
    <submittedName>
        <fullName evidence="1">Uncharacterized protein</fullName>
    </submittedName>
</protein>
<keyword evidence="2" id="KW-1185">Reference proteome</keyword>
<evidence type="ECO:0000313" key="1">
    <source>
        <dbReference type="EMBL" id="TGE05528.1"/>
    </source>
</evidence>
<dbReference type="OrthoDB" id="880147at2"/>
<dbReference type="RefSeq" id="WP_135435841.1">
    <property type="nucleotide sequence ID" value="NZ_SRLA01000004.1"/>
</dbReference>
<accession>A0A4Z0P3J4</accession>
<proteinExistence type="predicted"/>
<dbReference type="EMBL" id="SRLA01000004">
    <property type="protein sequence ID" value="TGE05528.1"/>
    <property type="molecule type" value="Genomic_DNA"/>
</dbReference>
<reference evidence="1 2" key="1">
    <citation type="submission" date="2019-04" db="EMBL/GenBank/DDBJ databases">
        <authorList>
            <person name="Feng G."/>
            <person name="Zhang J."/>
            <person name="Zhu H."/>
        </authorList>
    </citation>
    <scope>NUCLEOTIDE SEQUENCE [LARGE SCALE GENOMIC DNA]</scope>
    <source>
        <strain evidence="1 2">92R-1</strain>
    </source>
</reference>